<organism evidence="1 2">
    <name type="scientific">Listeria fleischmannii 1991</name>
    <dbReference type="NCBI Taxonomy" id="1430899"/>
    <lineage>
        <taxon>Bacteria</taxon>
        <taxon>Bacillati</taxon>
        <taxon>Bacillota</taxon>
        <taxon>Bacilli</taxon>
        <taxon>Bacillales</taxon>
        <taxon>Listeriaceae</taxon>
        <taxon>Listeria</taxon>
    </lineage>
</organism>
<accession>A0A0J8GE84</accession>
<keyword evidence="2" id="KW-1185">Reference proteome</keyword>
<protein>
    <submittedName>
        <fullName evidence="1">Uncharacterized protein</fullName>
    </submittedName>
</protein>
<dbReference type="Proteomes" id="UP000052258">
    <property type="component" value="Unassembled WGS sequence"/>
</dbReference>
<comment type="caution">
    <text evidence="1">The sequence shown here is derived from an EMBL/GenBank/DDBJ whole genome shotgun (WGS) entry which is preliminary data.</text>
</comment>
<dbReference type="RefSeq" id="WP_007475953.1">
    <property type="nucleotide sequence ID" value="NZ_KQ130610.1"/>
</dbReference>
<evidence type="ECO:0000313" key="2">
    <source>
        <dbReference type="Proteomes" id="UP000052258"/>
    </source>
</evidence>
<gene>
    <name evidence="1" type="ORF">X560_0405</name>
</gene>
<dbReference type="EMBL" id="AZHO01000005">
    <property type="protein sequence ID" value="KMT60985.1"/>
    <property type="molecule type" value="Genomic_DNA"/>
</dbReference>
<sequence length="83" mass="9500">MENKIGILRQNIAMCCKTVREFDNEKAAYYASKANEIQTIKGLQNILTDAEMYILDHKIKTAKHPALRNGSEGSYYSQTVRPY</sequence>
<reference evidence="1 2" key="1">
    <citation type="journal article" date="2015" name="Genome Biol. Evol.">
        <title>Comparative Genomics of Listeria Sensu Lato: Genus-Wide Differences in Evolutionary Dynamics and the Progressive Gain of Complex, Potentially Pathogenicity-Related Traits through Lateral Gene Transfer.</title>
        <authorList>
            <person name="Chiara M."/>
            <person name="Caruso M."/>
            <person name="D'Erchia A.M."/>
            <person name="Manzari C."/>
            <person name="Fraccalvieri R."/>
            <person name="Goffredo E."/>
            <person name="Latorre L."/>
            <person name="Miccolupo A."/>
            <person name="Padalino I."/>
            <person name="Santagada G."/>
            <person name="Chiocco D."/>
            <person name="Pesole G."/>
            <person name="Horner D.S."/>
            <person name="Parisi A."/>
        </authorList>
    </citation>
    <scope>NUCLEOTIDE SEQUENCE [LARGE SCALE GENOMIC DNA]</scope>
    <source>
        <strain evidence="1 2">1991</strain>
    </source>
</reference>
<proteinExistence type="predicted"/>
<dbReference type="AlphaFoldDB" id="A0A0J8GE84"/>
<evidence type="ECO:0000313" key="1">
    <source>
        <dbReference type="EMBL" id="KMT60985.1"/>
    </source>
</evidence>
<dbReference type="PATRIC" id="fig|1430899.3.peg.415"/>
<name>A0A0J8GE84_9LIST</name>